<evidence type="ECO:0000256" key="5">
    <source>
        <dbReference type="ARBA" id="ARBA00022782"/>
    </source>
</evidence>
<comment type="similarity">
    <text evidence="3">Belongs to the steroid 5-alpha reductase family.</text>
</comment>
<evidence type="ECO:0000256" key="1">
    <source>
        <dbReference type="ARBA" id="ARBA00004477"/>
    </source>
</evidence>
<sequence length="207" mass="23556">MASPSFSFTREFDELQFIYLASVVMIITAVIVAFLLIFLKAEYGRYFSVKSAKKYGFGVPPRVAWFAQELPAFVVPCILVCYAREDVVGFTPNKLDSLVLMHPLLKCFHRSLIYPWLIKGGKPTPFFLAFLAFVFCIYNGYLQARYLTQFAYYEKTWLLNPCFIFGGVFTYVSGANFFGEIVEWSGFALACWSLPSLAFAVFTALNI</sequence>
<comment type="caution">
    <text evidence="15">The sequence shown here is derived from an EMBL/GenBank/DDBJ whole genome shotgun (WGS) entry which is preliminary data.</text>
</comment>
<dbReference type="InterPro" id="IPR001104">
    <property type="entry name" value="3-oxo-5_a-steroid_4-DH_C"/>
</dbReference>
<dbReference type="PROSITE" id="PS50244">
    <property type="entry name" value="S5A_REDUCTASE"/>
    <property type="match status" value="1"/>
</dbReference>
<protein>
    <submittedName>
        <fullName evidence="15">3-oxo-5-alpha-steroid 4-dehydrogenase 1</fullName>
    </submittedName>
</protein>
<reference evidence="15" key="2">
    <citation type="journal article" date="2023" name="Science">
        <title>Genomic signatures of disease resistance in endangered staghorn corals.</title>
        <authorList>
            <person name="Vollmer S.V."/>
            <person name="Selwyn J.D."/>
            <person name="Despard B.A."/>
            <person name="Roesel C.L."/>
        </authorList>
    </citation>
    <scope>NUCLEOTIDE SEQUENCE</scope>
    <source>
        <strain evidence="15">K2</strain>
    </source>
</reference>
<evidence type="ECO:0000256" key="2">
    <source>
        <dbReference type="ARBA" id="ARBA00004524"/>
    </source>
</evidence>
<proteinExistence type="inferred from homology"/>
<keyword evidence="6" id="KW-0256">Endoplasmic reticulum</keyword>
<dbReference type="GO" id="GO:0003865">
    <property type="term" value="F:3-oxo-5-alpha-steroid 4-dehydrogenase activity"/>
    <property type="evidence" value="ECO:0007669"/>
    <property type="project" value="TreeGrafter"/>
</dbReference>
<dbReference type="GO" id="GO:0006694">
    <property type="term" value="P:steroid biosynthetic process"/>
    <property type="evidence" value="ECO:0007669"/>
    <property type="project" value="TreeGrafter"/>
</dbReference>
<dbReference type="Pfam" id="PF02544">
    <property type="entry name" value="Steroid_dh"/>
    <property type="match status" value="1"/>
</dbReference>
<evidence type="ECO:0000256" key="12">
    <source>
        <dbReference type="ARBA" id="ARBA00023136"/>
    </source>
</evidence>
<evidence type="ECO:0000313" key="15">
    <source>
        <dbReference type="EMBL" id="KAK2567432.1"/>
    </source>
</evidence>
<dbReference type="InterPro" id="IPR039357">
    <property type="entry name" value="SRD5A/TECR"/>
</dbReference>
<evidence type="ECO:0000256" key="13">
    <source>
        <dbReference type="SAM" id="Phobius"/>
    </source>
</evidence>
<name>A0AAD9QU61_ACRCE</name>
<keyword evidence="11" id="KW-0443">Lipid metabolism</keyword>
<dbReference type="GO" id="GO:0030154">
    <property type="term" value="P:cell differentiation"/>
    <property type="evidence" value="ECO:0007669"/>
    <property type="project" value="UniProtKB-KW"/>
</dbReference>
<keyword evidence="8" id="KW-0521">NADP</keyword>
<feature type="transmembrane region" description="Helical" evidence="13">
    <location>
        <begin position="184"/>
        <end position="205"/>
    </location>
</feature>
<reference evidence="15" key="1">
    <citation type="journal article" date="2023" name="G3 (Bethesda)">
        <title>Whole genome assembly and annotation of the endangered Caribbean coral Acropora cervicornis.</title>
        <authorList>
            <person name="Selwyn J.D."/>
            <person name="Vollmer S.V."/>
        </authorList>
    </citation>
    <scope>NUCLEOTIDE SEQUENCE</scope>
    <source>
        <strain evidence="15">K2</strain>
    </source>
</reference>
<feature type="transmembrane region" description="Helical" evidence="13">
    <location>
        <begin position="17"/>
        <end position="39"/>
    </location>
</feature>
<dbReference type="EMBL" id="JARQWQ010000014">
    <property type="protein sequence ID" value="KAK2567432.1"/>
    <property type="molecule type" value="Genomic_DNA"/>
</dbReference>
<keyword evidence="7" id="KW-0492">Microsome</keyword>
<keyword evidence="12 13" id="KW-0472">Membrane</keyword>
<evidence type="ECO:0000256" key="3">
    <source>
        <dbReference type="ARBA" id="ARBA00007742"/>
    </source>
</evidence>
<evidence type="ECO:0000256" key="4">
    <source>
        <dbReference type="ARBA" id="ARBA00022692"/>
    </source>
</evidence>
<evidence type="ECO:0000313" key="16">
    <source>
        <dbReference type="Proteomes" id="UP001249851"/>
    </source>
</evidence>
<keyword evidence="10" id="KW-0560">Oxidoreductase</keyword>
<feature type="transmembrane region" description="Helical" evidence="13">
    <location>
        <begin position="126"/>
        <end position="144"/>
    </location>
</feature>
<dbReference type="Proteomes" id="UP001249851">
    <property type="component" value="Unassembled WGS sequence"/>
</dbReference>
<evidence type="ECO:0000256" key="8">
    <source>
        <dbReference type="ARBA" id="ARBA00022857"/>
    </source>
</evidence>
<gene>
    <name evidence="15" type="ORF">P5673_008247</name>
</gene>
<accession>A0AAD9QU61</accession>
<feature type="non-terminal residue" evidence="15">
    <location>
        <position position="1"/>
    </location>
</feature>
<dbReference type="PANTHER" id="PTHR10556">
    <property type="entry name" value="3-OXO-5-ALPHA-STEROID 4-DEHYDROGENASE"/>
    <property type="match status" value="1"/>
</dbReference>
<evidence type="ECO:0000256" key="7">
    <source>
        <dbReference type="ARBA" id="ARBA00022848"/>
    </source>
</evidence>
<evidence type="ECO:0000256" key="6">
    <source>
        <dbReference type="ARBA" id="ARBA00022824"/>
    </source>
</evidence>
<organism evidence="15 16">
    <name type="scientific">Acropora cervicornis</name>
    <name type="common">Staghorn coral</name>
    <dbReference type="NCBI Taxonomy" id="6130"/>
    <lineage>
        <taxon>Eukaryota</taxon>
        <taxon>Metazoa</taxon>
        <taxon>Cnidaria</taxon>
        <taxon>Anthozoa</taxon>
        <taxon>Hexacorallia</taxon>
        <taxon>Scleractinia</taxon>
        <taxon>Astrocoeniina</taxon>
        <taxon>Acroporidae</taxon>
        <taxon>Acropora</taxon>
    </lineage>
</organism>
<evidence type="ECO:0000256" key="10">
    <source>
        <dbReference type="ARBA" id="ARBA00023002"/>
    </source>
</evidence>
<comment type="subcellular location">
    <subcellularLocation>
        <location evidence="1">Endoplasmic reticulum membrane</location>
        <topology evidence="1">Multi-pass membrane protein</topology>
    </subcellularLocation>
    <subcellularLocation>
        <location evidence="2">Microsome membrane</location>
    </subcellularLocation>
</comment>
<evidence type="ECO:0000259" key="14">
    <source>
        <dbReference type="Pfam" id="PF02544"/>
    </source>
</evidence>
<dbReference type="PANTHER" id="PTHR10556:SF57">
    <property type="entry name" value="3-OXO-5-ALPHA-STEROID 4-DEHYDROGENASE 1"/>
    <property type="match status" value="1"/>
</dbReference>
<feature type="transmembrane region" description="Helical" evidence="13">
    <location>
        <begin position="156"/>
        <end position="178"/>
    </location>
</feature>
<feature type="domain" description="3-oxo-5-alpha-steroid 4-dehydrogenase C-terminal" evidence="14">
    <location>
        <begin position="165"/>
        <end position="207"/>
    </location>
</feature>
<dbReference type="AlphaFoldDB" id="A0AAD9QU61"/>
<keyword evidence="9 13" id="KW-1133">Transmembrane helix</keyword>
<evidence type="ECO:0000256" key="11">
    <source>
        <dbReference type="ARBA" id="ARBA00023098"/>
    </source>
</evidence>
<keyword evidence="5" id="KW-0221">Differentiation</keyword>
<keyword evidence="16" id="KW-1185">Reference proteome</keyword>
<evidence type="ECO:0000256" key="9">
    <source>
        <dbReference type="ARBA" id="ARBA00022989"/>
    </source>
</evidence>
<dbReference type="GO" id="GO:0005789">
    <property type="term" value="C:endoplasmic reticulum membrane"/>
    <property type="evidence" value="ECO:0007669"/>
    <property type="project" value="UniProtKB-SubCell"/>
</dbReference>
<keyword evidence="4 13" id="KW-0812">Transmembrane</keyword>